<keyword evidence="7" id="KW-0732">Signal</keyword>
<evidence type="ECO:0000256" key="6">
    <source>
        <dbReference type="SAM" id="MobiDB-lite"/>
    </source>
</evidence>
<accession>A0ABD0JZN2</accession>
<comment type="similarity">
    <text evidence="2">Belongs to the sulfatase family.</text>
</comment>
<reference evidence="9 10" key="1">
    <citation type="journal article" date="2023" name="Sci. Data">
        <title>Genome assembly of the Korean intertidal mud-creeper Batillaria attramentaria.</title>
        <authorList>
            <person name="Patra A.K."/>
            <person name="Ho P.T."/>
            <person name="Jun S."/>
            <person name="Lee S.J."/>
            <person name="Kim Y."/>
            <person name="Won Y.J."/>
        </authorList>
    </citation>
    <scope>NUCLEOTIDE SEQUENCE [LARGE SCALE GENOMIC DNA]</scope>
    <source>
        <strain evidence="9">Wonlab-2016</strain>
    </source>
</reference>
<dbReference type="InterPro" id="IPR017850">
    <property type="entry name" value="Alkaline_phosphatase_core_sf"/>
</dbReference>
<dbReference type="Pfam" id="PF00884">
    <property type="entry name" value="Sulfatase"/>
    <property type="match status" value="1"/>
</dbReference>
<gene>
    <name evidence="9" type="ORF">BaRGS_00028761</name>
</gene>
<feature type="signal peptide" evidence="7">
    <location>
        <begin position="1"/>
        <end position="19"/>
    </location>
</feature>
<sequence>MRLLLLSAVTACLLLVAAGESCVSRPNIIMVLADDLGWSDVSYDGTRDPALKTSHIDYMNRNGIRMLSTYTPPNCSPSRHCVLSGIYPYRFGNQDNGISVSTAGHIPLNSTILPQKLRQLNYKTHMIGKWHQGFCDRAQTPINRGFSSWLGFYLGKGDHYTHFGKKGAYDLRFAVRPDDVDDSVIMDEGIILPSDSLGRYSTELFSQRAVDIVNEHADAYGTDGCKPFFILLSLAAIHGPNQAPQKFLDACQHIEDTPSSYSNKMKELDGRRYKCAMMMSVDEGLKNISDALEATGQASNTLIAFTSDNGGSPSTDILPYQNWDWNGLHYQTDWYPTFVGFAEKQGENYAEAWDGINHWDTLVNQKSGSERTEFAYINEVQEEHGVLRINDLKLLVNQTRYPGWYLPPNQEWSEYPNWTLPEGITAKEPRVKSRLSLFNIAKDPSETLDLMNPPKPKRPEGMVRPNKDDYDLEPKPVRPTNTSDPNYEDLLYQYKYVDKPAWDEKKAIYDADLAAFLVLKEAYDLEIKAWRKERRANREVGYEMLNYLYEKYWGEMWKPTITDKLPSNPVTLNFTIPNYTPLTYVWSSGWCDATNDADP</sequence>
<evidence type="ECO:0000259" key="8">
    <source>
        <dbReference type="Pfam" id="PF00884"/>
    </source>
</evidence>
<evidence type="ECO:0000256" key="4">
    <source>
        <dbReference type="ARBA" id="ARBA00022837"/>
    </source>
</evidence>
<evidence type="ECO:0000256" key="2">
    <source>
        <dbReference type="ARBA" id="ARBA00008779"/>
    </source>
</evidence>
<dbReference type="Proteomes" id="UP001519460">
    <property type="component" value="Unassembled WGS sequence"/>
</dbReference>
<dbReference type="Gene3D" id="3.40.720.10">
    <property type="entry name" value="Alkaline Phosphatase, subunit A"/>
    <property type="match status" value="1"/>
</dbReference>
<comment type="cofactor">
    <cofactor evidence="1">
        <name>Ca(2+)</name>
        <dbReference type="ChEBI" id="CHEBI:29108"/>
    </cofactor>
</comment>
<dbReference type="AlphaFoldDB" id="A0ABD0JZN2"/>
<proteinExistence type="inferred from homology"/>
<dbReference type="InterPro" id="IPR047115">
    <property type="entry name" value="ARSB"/>
</dbReference>
<dbReference type="GO" id="GO:0008484">
    <property type="term" value="F:sulfuric ester hydrolase activity"/>
    <property type="evidence" value="ECO:0007669"/>
    <property type="project" value="UniProtKB-ARBA"/>
</dbReference>
<feature type="non-terminal residue" evidence="9">
    <location>
        <position position="599"/>
    </location>
</feature>
<protein>
    <recommendedName>
        <fullName evidence="8">Sulfatase N-terminal domain-containing protein</fullName>
    </recommendedName>
</protein>
<dbReference type="GO" id="GO:0046872">
    <property type="term" value="F:metal ion binding"/>
    <property type="evidence" value="ECO:0007669"/>
    <property type="project" value="UniProtKB-KW"/>
</dbReference>
<keyword evidence="10" id="KW-1185">Reference proteome</keyword>
<organism evidence="9 10">
    <name type="scientific">Batillaria attramentaria</name>
    <dbReference type="NCBI Taxonomy" id="370345"/>
    <lineage>
        <taxon>Eukaryota</taxon>
        <taxon>Metazoa</taxon>
        <taxon>Spiralia</taxon>
        <taxon>Lophotrochozoa</taxon>
        <taxon>Mollusca</taxon>
        <taxon>Gastropoda</taxon>
        <taxon>Caenogastropoda</taxon>
        <taxon>Sorbeoconcha</taxon>
        <taxon>Cerithioidea</taxon>
        <taxon>Batillariidae</taxon>
        <taxon>Batillaria</taxon>
    </lineage>
</organism>
<feature type="region of interest" description="Disordered" evidence="6">
    <location>
        <begin position="446"/>
        <end position="483"/>
    </location>
</feature>
<evidence type="ECO:0000256" key="1">
    <source>
        <dbReference type="ARBA" id="ARBA00001913"/>
    </source>
</evidence>
<keyword evidence="5" id="KW-0325">Glycoprotein</keyword>
<dbReference type="EMBL" id="JACVVK020000290">
    <property type="protein sequence ID" value="KAK7480028.1"/>
    <property type="molecule type" value="Genomic_DNA"/>
</dbReference>
<keyword evidence="4" id="KW-0106">Calcium</keyword>
<dbReference type="PANTHER" id="PTHR10342">
    <property type="entry name" value="ARYLSULFATASE"/>
    <property type="match status" value="1"/>
</dbReference>
<dbReference type="PANTHER" id="PTHR10342:SF273">
    <property type="entry name" value="RE14504P"/>
    <property type="match status" value="1"/>
</dbReference>
<dbReference type="InterPro" id="IPR000917">
    <property type="entry name" value="Sulfatase_N"/>
</dbReference>
<evidence type="ECO:0000313" key="10">
    <source>
        <dbReference type="Proteomes" id="UP001519460"/>
    </source>
</evidence>
<evidence type="ECO:0000256" key="7">
    <source>
        <dbReference type="SAM" id="SignalP"/>
    </source>
</evidence>
<feature type="compositionally biased region" description="Basic and acidic residues" evidence="6">
    <location>
        <begin position="457"/>
        <end position="476"/>
    </location>
</feature>
<evidence type="ECO:0000256" key="5">
    <source>
        <dbReference type="ARBA" id="ARBA00023180"/>
    </source>
</evidence>
<dbReference type="SUPFAM" id="SSF53649">
    <property type="entry name" value="Alkaline phosphatase-like"/>
    <property type="match status" value="1"/>
</dbReference>
<evidence type="ECO:0000313" key="9">
    <source>
        <dbReference type="EMBL" id="KAK7480028.1"/>
    </source>
</evidence>
<name>A0ABD0JZN2_9CAEN</name>
<keyword evidence="3" id="KW-0479">Metal-binding</keyword>
<comment type="caution">
    <text evidence="9">The sequence shown here is derived from an EMBL/GenBank/DDBJ whole genome shotgun (WGS) entry which is preliminary data.</text>
</comment>
<evidence type="ECO:0000256" key="3">
    <source>
        <dbReference type="ARBA" id="ARBA00022723"/>
    </source>
</evidence>
<feature type="chain" id="PRO_5044817820" description="Sulfatase N-terminal domain-containing protein" evidence="7">
    <location>
        <begin position="20"/>
        <end position="599"/>
    </location>
</feature>
<feature type="domain" description="Sulfatase N-terminal" evidence="8">
    <location>
        <begin position="26"/>
        <end position="328"/>
    </location>
</feature>